<dbReference type="PANTHER" id="PTHR31993">
    <property type="entry name" value="UBA-LIKE DOMAIN-CONTAINING PROTEIN 2"/>
    <property type="match status" value="1"/>
</dbReference>
<evidence type="ECO:0000259" key="3">
    <source>
        <dbReference type="Pfam" id="PF22566"/>
    </source>
</evidence>
<comment type="caution">
    <text evidence="4">The sequence shown here is derived from an EMBL/GenBank/DDBJ whole genome shotgun (WGS) entry which is preliminary data.</text>
</comment>
<evidence type="ECO:0000313" key="4">
    <source>
        <dbReference type="EMBL" id="RNA20303.1"/>
    </source>
</evidence>
<dbReference type="Pfam" id="PF22566">
    <property type="entry name" value="UBA_8"/>
    <property type="match status" value="1"/>
</dbReference>
<dbReference type="InterPro" id="IPR039310">
    <property type="entry name" value="UBALD1/2"/>
</dbReference>
<comment type="similarity">
    <text evidence="1">Belongs to the UBALD family.</text>
</comment>
<feature type="domain" description="UBA-like" evidence="3">
    <location>
        <begin position="42"/>
        <end position="82"/>
    </location>
</feature>
<feature type="transmembrane region" description="Helical" evidence="2">
    <location>
        <begin position="152"/>
        <end position="173"/>
    </location>
</feature>
<evidence type="ECO:0000256" key="1">
    <source>
        <dbReference type="ARBA" id="ARBA00006090"/>
    </source>
</evidence>
<protein>
    <submittedName>
        <fullName evidence="4">UBA-like domain-containing 2</fullName>
    </submittedName>
</protein>
<dbReference type="EMBL" id="REGN01003880">
    <property type="protein sequence ID" value="RNA20303.1"/>
    <property type="molecule type" value="Genomic_DNA"/>
</dbReference>
<dbReference type="AlphaFoldDB" id="A0A3M7R9L7"/>
<accession>A0A3M7R9L7</accession>
<keyword evidence="2" id="KW-1133">Transmembrane helix</keyword>
<dbReference type="InterPro" id="IPR009060">
    <property type="entry name" value="UBA-like_sf"/>
</dbReference>
<name>A0A3M7R9L7_BRAPC</name>
<keyword evidence="2" id="KW-0472">Membrane</keyword>
<evidence type="ECO:0000256" key="2">
    <source>
        <dbReference type="SAM" id="Phobius"/>
    </source>
</evidence>
<proteinExistence type="inferred from homology"/>
<organism evidence="4 5">
    <name type="scientific">Brachionus plicatilis</name>
    <name type="common">Marine rotifer</name>
    <name type="synonym">Brachionus muelleri</name>
    <dbReference type="NCBI Taxonomy" id="10195"/>
    <lineage>
        <taxon>Eukaryota</taxon>
        <taxon>Metazoa</taxon>
        <taxon>Spiralia</taxon>
        <taxon>Gnathifera</taxon>
        <taxon>Rotifera</taxon>
        <taxon>Eurotatoria</taxon>
        <taxon>Monogononta</taxon>
        <taxon>Pseudotrocha</taxon>
        <taxon>Ploima</taxon>
        <taxon>Brachionidae</taxon>
        <taxon>Brachionus</taxon>
    </lineage>
</organism>
<gene>
    <name evidence="4" type="ORF">BpHYR1_014476</name>
</gene>
<dbReference type="OrthoDB" id="6093553at2759"/>
<dbReference type="SUPFAM" id="SSF46934">
    <property type="entry name" value="UBA-like"/>
    <property type="match status" value="1"/>
</dbReference>
<keyword evidence="2" id="KW-0812">Transmembrane</keyword>
<sequence>MAIFLNQSQKANDKKMDISVTATKFMSSSIHDESAMMSNLNLKQQVMLSQFMSITGTNLEQSIQILQSTNWQYQTALSLFFGDISLNKSCPNQSPICPCSTPVTPPNMEFMEKAFSKLGSTQSSSPLNSNVNTQNTANQATMPIQMAKNNKWNFLFFSYFFVFLVGNPIFYFFPISLIGDPYFKIIIAEVQLKKIKRNLFVNTRFR</sequence>
<keyword evidence="5" id="KW-1185">Reference proteome</keyword>
<dbReference type="PANTHER" id="PTHR31993:SF4">
    <property type="entry name" value="UBA-LIKE DOMAIN-CONTAINING PROTEIN"/>
    <property type="match status" value="1"/>
</dbReference>
<dbReference type="InterPro" id="IPR054109">
    <property type="entry name" value="UBA_8"/>
</dbReference>
<dbReference type="Gene3D" id="1.10.8.10">
    <property type="entry name" value="DNA helicase RuvA subunit, C-terminal domain"/>
    <property type="match status" value="1"/>
</dbReference>
<evidence type="ECO:0000313" key="5">
    <source>
        <dbReference type="Proteomes" id="UP000276133"/>
    </source>
</evidence>
<dbReference type="Proteomes" id="UP000276133">
    <property type="component" value="Unassembled WGS sequence"/>
</dbReference>
<reference evidence="4 5" key="1">
    <citation type="journal article" date="2018" name="Sci. Rep.">
        <title>Genomic signatures of local adaptation to the degree of environmental predictability in rotifers.</title>
        <authorList>
            <person name="Franch-Gras L."/>
            <person name="Hahn C."/>
            <person name="Garcia-Roger E.M."/>
            <person name="Carmona M.J."/>
            <person name="Serra M."/>
            <person name="Gomez A."/>
        </authorList>
    </citation>
    <scope>NUCLEOTIDE SEQUENCE [LARGE SCALE GENOMIC DNA]</scope>
    <source>
        <strain evidence="4">HYR1</strain>
    </source>
</reference>